<keyword evidence="7" id="KW-1185">Reference proteome</keyword>
<dbReference type="PANTHER" id="PTHR17224">
    <property type="entry name" value="PEPTIDYL-TRNA HYDROLASE"/>
    <property type="match status" value="1"/>
</dbReference>
<dbReference type="EMBL" id="MCGR01000049">
    <property type="protein sequence ID" value="ORY72908.1"/>
    <property type="molecule type" value="Genomic_DNA"/>
</dbReference>
<accession>A0A1Y2EMX6</accession>
<protein>
    <recommendedName>
        <fullName evidence="1">peptidyl-tRNA hydrolase</fullName>
        <ecNumber evidence="1">3.1.1.29</ecNumber>
    </recommendedName>
</protein>
<dbReference type="FunCoup" id="A0A1Y2EMX6">
    <property type="interactions" value="118"/>
</dbReference>
<evidence type="ECO:0000256" key="3">
    <source>
        <dbReference type="ARBA" id="ARBA00022801"/>
    </source>
</evidence>
<reference evidence="6 7" key="1">
    <citation type="submission" date="2016-07" db="EMBL/GenBank/DDBJ databases">
        <title>Pervasive Adenine N6-methylation of Active Genes in Fungi.</title>
        <authorList>
            <consortium name="DOE Joint Genome Institute"/>
            <person name="Mondo S.J."/>
            <person name="Dannebaum R.O."/>
            <person name="Kuo R.C."/>
            <person name="Labutti K."/>
            <person name="Haridas S."/>
            <person name="Kuo A."/>
            <person name="Salamov A."/>
            <person name="Ahrendt S.R."/>
            <person name="Lipzen A."/>
            <person name="Sullivan W."/>
            <person name="Andreopoulos W.B."/>
            <person name="Clum A."/>
            <person name="Lindquist E."/>
            <person name="Daum C."/>
            <person name="Ramamoorthy G.K."/>
            <person name="Gryganskyi A."/>
            <person name="Culley D."/>
            <person name="Magnuson J.K."/>
            <person name="James T.Y."/>
            <person name="O'Malley M.A."/>
            <person name="Stajich J.E."/>
            <person name="Spatafora J.W."/>
            <person name="Visel A."/>
            <person name="Grigoriev I.V."/>
        </authorList>
    </citation>
    <scope>NUCLEOTIDE SEQUENCE [LARGE SCALE GENOMIC DNA]</scope>
    <source>
        <strain evidence="6 7">62-1032</strain>
    </source>
</reference>
<dbReference type="OrthoDB" id="1711136at2759"/>
<dbReference type="SUPFAM" id="SSF53178">
    <property type="entry name" value="Peptidyl-tRNA hydrolase-like"/>
    <property type="match status" value="1"/>
</dbReference>
<dbReference type="Proteomes" id="UP000193467">
    <property type="component" value="Unassembled WGS sequence"/>
</dbReference>
<comment type="caution">
    <text evidence="6">The sequence shown here is derived from an EMBL/GenBank/DDBJ whole genome shotgun (WGS) entry which is preliminary data.</text>
</comment>
<dbReference type="AlphaFoldDB" id="A0A1Y2EMX6"/>
<evidence type="ECO:0000313" key="7">
    <source>
        <dbReference type="Proteomes" id="UP000193467"/>
    </source>
</evidence>
<dbReference type="GO" id="GO:0004045">
    <property type="term" value="F:peptidyl-tRNA hydrolase activity"/>
    <property type="evidence" value="ECO:0007669"/>
    <property type="project" value="UniProtKB-EC"/>
</dbReference>
<evidence type="ECO:0000256" key="5">
    <source>
        <dbReference type="ARBA" id="ARBA00038063"/>
    </source>
</evidence>
<evidence type="ECO:0000313" key="6">
    <source>
        <dbReference type="EMBL" id="ORY72908.1"/>
    </source>
</evidence>
<dbReference type="NCBIfam" id="TIGR00447">
    <property type="entry name" value="pth"/>
    <property type="match status" value="1"/>
</dbReference>
<gene>
    <name evidence="6" type="ORF">BCR35DRAFT_153100</name>
</gene>
<evidence type="ECO:0000256" key="4">
    <source>
        <dbReference type="ARBA" id="ARBA00022884"/>
    </source>
</evidence>
<dbReference type="PANTHER" id="PTHR17224:SF1">
    <property type="entry name" value="PEPTIDYL-TRNA HYDROLASE"/>
    <property type="match status" value="1"/>
</dbReference>
<dbReference type="InParanoid" id="A0A1Y2EMX6"/>
<sequence>MSARRLVIAGLGNYTHPLTRHSIGQLTLKNLAARAASLPGSRGSPNLILDKKHPAWTTTITVEHPSGGHPPLEILFCLPRSLMNINGPAVVSCVNSFLQQPNNYRLITLQDDLDLAPSTFKVQRGGGPRGHNGVRSVSRSLQQSRDFWRIRLGIGRPESRSEVARWVLSALGRAEVQAVEWDDGKGGVMLERVWEEIVKIGWADEEDVIAG</sequence>
<dbReference type="PROSITE" id="PS01196">
    <property type="entry name" value="PEPT_TRNA_HYDROL_2"/>
    <property type="match status" value="1"/>
</dbReference>
<dbReference type="Gene3D" id="3.40.50.1470">
    <property type="entry name" value="Peptidyl-tRNA hydrolase"/>
    <property type="match status" value="1"/>
</dbReference>
<comment type="similarity">
    <text evidence="5">Belongs to the PTH family.</text>
</comment>
<dbReference type="EC" id="3.1.1.29" evidence="1"/>
<evidence type="ECO:0000256" key="2">
    <source>
        <dbReference type="ARBA" id="ARBA00022555"/>
    </source>
</evidence>
<keyword evidence="4" id="KW-0694">RNA-binding</keyword>
<keyword evidence="2" id="KW-0820">tRNA-binding</keyword>
<keyword evidence="3 6" id="KW-0378">Hydrolase</keyword>
<evidence type="ECO:0000256" key="1">
    <source>
        <dbReference type="ARBA" id="ARBA00013260"/>
    </source>
</evidence>
<proteinExistence type="inferred from homology"/>
<dbReference type="InterPro" id="IPR001328">
    <property type="entry name" value="Pept_tRNA_hydro"/>
</dbReference>
<dbReference type="InterPro" id="IPR018171">
    <property type="entry name" value="Pept_tRNA_hydro_CS"/>
</dbReference>
<dbReference type="InterPro" id="IPR036416">
    <property type="entry name" value="Pept_tRNA_hydro_sf"/>
</dbReference>
<dbReference type="GO" id="GO:0000049">
    <property type="term" value="F:tRNA binding"/>
    <property type="evidence" value="ECO:0007669"/>
    <property type="project" value="UniProtKB-KW"/>
</dbReference>
<organism evidence="6 7">
    <name type="scientific">Leucosporidium creatinivorum</name>
    <dbReference type="NCBI Taxonomy" id="106004"/>
    <lineage>
        <taxon>Eukaryota</taxon>
        <taxon>Fungi</taxon>
        <taxon>Dikarya</taxon>
        <taxon>Basidiomycota</taxon>
        <taxon>Pucciniomycotina</taxon>
        <taxon>Microbotryomycetes</taxon>
        <taxon>Leucosporidiales</taxon>
        <taxon>Leucosporidium</taxon>
    </lineage>
</organism>
<name>A0A1Y2EMX6_9BASI</name>
<dbReference type="STRING" id="106004.A0A1Y2EMX6"/>
<dbReference type="Pfam" id="PF01195">
    <property type="entry name" value="Pept_tRNA_hydro"/>
    <property type="match status" value="1"/>
</dbReference>